<reference evidence="1" key="2">
    <citation type="journal article" date="2021" name="PeerJ">
        <title>Extensive microbial diversity within the chicken gut microbiome revealed by metagenomics and culture.</title>
        <authorList>
            <person name="Gilroy R."/>
            <person name="Ravi A."/>
            <person name="Getino M."/>
            <person name="Pursley I."/>
            <person name="Horton D.L."/>
            <person name="Alikhan N.F."/>
            <person name="Baker D."/>
            <person name="Gharbi K."/>
            <person name="Hall N."/>
            <person name="Watson M."/>
            <person name="Adriaenssens E.M."/>
            <person name="Foster-Nyarko E."/>
            <person name="Jarju S."/>
            <person name="Secka A."/>
            <person name="Antonio M."/>
            <person name="Oren A."/>
            <person name="Chaudhuri R.R."/>
            <person name="La Ragione R."/>
            <person name="Hildebrand F."/>
            <person name="Pallen M.J."/>
        </authorList>
    </citation>
    <scope>NUCLEOTIDE SEQUENCE</scope>
    <source>
        <strain evidence="1">G3-8215</strain>
    </source>
</reference>
<protein>
    <submittedName>
        <fullName evidence="1">ATP-binding protein</fullName>
    </submittedName>
</protein>
<accession>A0A940IHR1</accession>
<comment type="caution">
    <text evidence="1">The sequence shown here is derived from an EMBL/GenBank/DDBJ whole genome shotgun (WGS) entry which is preliminary data.</text>
</comment>
<name>A0A940IHR1_9BACT</name>
<organism evidence="1 2">
    <name type="scientific">Candidatus Cryptobacteroides avicola</name>
    <dbReference type="NCBI Taxonomy" id="2840757"/>
    <lineage>
        <taxon>Bacteria</taxon>
        <taxon>Pseudomonadati</taxon>
        <taxon>Bacteroidota</taxon>
        <taxon>Bacteroidia</taxon>
        <taxon>Bacteroidales</taxon>
        <taxon>Candidatus Cryptobacteroides</taxon>
    </lineage>
</organism>
<evidence type="ECO:0000313" key="1">
    <source>
        <dbReference type="EMBL" id="MBO8482948.1"/>
    </source>
</evidence>
<keyword evidence="1" id="KW-0067">ATP-binding</keyword>
<sequence length="376" mass="43152">MEKAFVFGVSVSGENFTDRENETRRLRMNFENGLNTILISPRRTGKTSLVNKVCKSFTSPETKTVYMDIYDCRNEYDFYNKFTASILKATSTKVEQVLDTAREFLGRIAPKISISPDLGSEYSISLGIRDKDASPEEILSLPERIAVKRKIHLVICIDEFQQIGEFPDSLSVQKRIRGVWQHQTSTSYCLFGSKRHMMEQLFQNKRMPFYQFGDTIYLGNIPTEKWVPFICARFKSRGKLIHECLAEKICRTVDNQSSYVQQLAWNAMLECGDTVEEQDIEAAVKELIAQNSSLFMQQIESLSSYQMNFLRAICSGIHEGFGNRTVLERFNIGSKSNISRLTTSLIDKELITKDNGRLEIADPIFKIWFSSEYLSL</sequence>
<dbReference type="AlphaFoldDB" id="A0A940IHR1"/>
<gene>
    <name evidence="1" type="ORF">IAB75_02360</name>
</gene>
<dbReference type="PANTHER" id="PTHR34301">
    <property type="entry name" value="DNA-BINDING PROTEIN-RELATED"/>
    <property type="match status" value="1"/>
</dbReference>
<dbReference type="Proteomes" id="UP000725002">
    <property type="component" value="Unassembled WGS sequence"/>
</dbReference>
<dbReference type="GO" id="GO:0005524">
    <property type="term" value="F:ATP binding"/>
    <property type="evidence" value="ECO:0007669"/>
    <property type="project" value="UniProtKB-KW"/>
</dbReference>
<dbReference type="Gene3D" id="3.40.50.300">
    <property type="entry name" value="P-loop containing nucleotide triphosphate hydrolases"/>
    <property type="match status" value="1"/>
</dbReference>
<keyword evidence="1" id="KW-0547">Nucleotide-binding</keyword>
<evidence type="ECO:0000313" key="2">
    <source>
        <dbReference type="Proteomes" id="UP000725002"/>
    </source>
</evidence>
<reference evidence="1" key="1">
    <citation type="submission" date="2020-10" db="EMBL/GenBank/DDBJ databases">
        <authorList>
            <person name="Gilroy R."/>
        </authorList>
    </citation>
    <scope>NUCLEOTIDE SEQUENCE</scope>
    <source>
        <strain evidence="1">G3-8215</strain>
    </source>
</reference>
<proteinExistence type="predicted"/>
<dbReference type="PANTHER" id="PTHR34301:SF8">
    <property type="entry name" value="ATPASE DOMAIN-CONTAINING PROTEIN"/>
    <property type="match status" value="1"/>
</dbReference>
<dbReference type="EMBL" id="JADILV010000015">
    <property type="protein sequence ID" value="MBO8482948.1"/>
    <property type="molecule type" value="Genomic_DNA"/>
</dbReference>
<dbReference type="SUPFAM" id="SSF52540">
    <property type="entry name" value="P-loop containing nucleoside triphosphate hydrolases"/>
    <property type="match status" value="1"/>
</dbReference>
<dbReference type="InterPro" id="IPR027417">
    <property type="entry name" value="P-loop_NTPase"/>
</dbReference>